<feature type="repeat" description="WD" evidence="3">
    <location>
        <begin position="98"/>
        <end position="139"/>
    </location>
</feature>
<keyword evidence="1 3" id="KW-0853">WD repeat</keyword>
<comment type="caution">
    <text evidence="4">The sequence shown here is derived from an EMBL/GenBank/DDBJ whole genome shotgun (WGS) entry which is preliminary data.</text>
</comment>
<organism evidence="4 5">
    <name type="scientific">Patella caerulea</name>
    <name type="common">Rayed Mediterranean limpet</name>
    <dbReference type="NCBI Taxonomy" id="87958"/>
    <lineage>
        <taxon>Eukaryota</taxon>
        <taxon>Metazoa</taxon>
        <taxon>Spiralia</taxon>
        <taxon>Lophotrochozoa</taxon>
        <taxon>Mollusca</taxon>
        <taxon>Gastropoda</taxon>
        <taxon>Patellogastropoda</taxon>
        <taxon>Patelloidea</taxon>
        <taxon>Patellidae</taxon>
        <taxon>Patella</taxon>
    </lineage>
</organism>
<reference evidence="4 5" key="1">
    <citation type="submission" date="2024-01" db="EMBL/GenBank/DDBJ databases">
        <title>The genome of the rayed Mediterranean limpet Patella caerulea (Linnaeus, 1758).</title>
        <authorList>
            <person name="Anh-Thu Weber A."/>
            <person name="Halstead-Nussloch G."/>
        </authorList>
    </citation>
    <scope>NUCLEOTIDE SEQUENCE [LARGE SCALE GENOMIC DNA]</scope>
    <source>
        <strain evidence="4">AATW-2023a</strain>
        <tissue evidence="4">Whole specimen</tissue>
    </source>
</reference>
<dbReference type="Pfam" id="PF00400">
    <property type="entry name" value="WD40"/>
    <property type="match status" value="3"/>
</dbReference>
<keyword evidence="5" id="KW-1185">Reference proteome</keyword>
<dbReference type="PROSITE" id="PS50294">
    <property type="entry name" value="WD_REPEATS_REGION"/>
    <property type="match status" value="2"/>
</dbReference>
<feature type="repeat" description="WD" evidence="3">
    <location>
        <begin position="13"/>
        <end position="55"/>
    </location>
</feature>
<dbReference type="InterPro" id="IPR020472">
    <property type="entry name" value="WD40_PAC1"/>
</dbReference>
<feature type="repeat" description="WD" evidence="3">
    <location>
        <begin position="56"/>
        <end position="97"/>
    </location>
</feature>
<keyword evidence="2" id="KW-0677">Repeat</keyword>
<protein>
    <submittedName>
        <fullName evidence="4">Uncharacterized protein</fullName>
    </submittedName>
</protein>
<dbReference type="SUPFAM" id="SSF50978">
    <property type="entry name" value="WD40 repeat-like"/>
    <property type="match status" value="1"/>
</dbReference>
<dbReference type="SMART" id="SM00320">
    <property type="entry name" value="WD40"/>
    <property type="match status" value="3"/>
</dbReference>
<dbReference type="InterPro" id="IPR015943">
    <property type="entry name" value="WD40/YVTN_repeat-like_dom_sf"/>
</dbReference>
<name>A0AAN8JN12_PATCE</name>
<dbReference type="PANTHER" id="PTHR19845:SF0">
    <property type="entry name" value="KATANIN P80 WD40 REPEAT-CONTAINING SUBUNIT B1"/>
    <property type="match status" value="1"/>
</dbReference>
<accession>A0AAN8JN12</accession>
<dbReference type="EMBL" id="JAZGQO010000009">
    <property type="protein sequence ID" value="KAK6178569.1"/>
    <property type="molecule type" value="Genomic_DNA"/>
</dbReference>
<dbReference type="GO" id="GO:0007019">
    <property type="term" value="P:microtubule depolymerization"/>
    <property type="evidence" value="ECO:0007669"/>
    <property type="project" value="TreeGrafter"/>
</dbReference>
<dbReference type="InterPro" id="IPR036322">
    <property type="entry name" value="WD40_repeat_dom_sf"/>
</dbReference>
<dbReference type="GO" id="GO:0008352">
    <property type="term" value="C:katanin complex"/>
    <property type="evidence" value="ECO:0007669"/>
    <property type="project" value="TreeGrafter"/>
</dbReference>
<evidence type="ECO:0000313" key="4">
    <source>
        <dbReference type="EMBL" id="KAK6178569.1"/>
    </source>
</evidence>
<sequence>MAQQKRAWKLQEFVAHGANVQCLGLGHKSSRVMVTGGEDRKVNLWAVGKPHCIMTLTGHTTTVEAVRFGNAEEMVVAGSQSGALKVWDLEQAKIMRTLTGHTAGIRALDFHPFAEFVGSGSMDSHIKLWDIRRKGCIKTYKVRVVVMQVERVGGLGFITF</sequence>
<dbReference type="FunFam" id="2.130.10.10:FF:000462">
    <property type="entry name" value="Katanin p80 WD40 repeat-containing subunit B1"/>
    <property type="match status" value="1"/>
</dbReference>
<dbReference type="Proteomes" id="UP001347796">
    <property type="component" value="Unassembled WGS sequence"/>
</dbReference>
<evidence type="ECO:0000256" key="3">
    <source>
        <dbReference type="PROSITE-ProRule" id="PRU00221"/>
    </source>
</evidence>
<dbReference type="InterPro" id="IPR001680">
    <property type="entry name" value="WD40_rpt"/>
</dbReference>
<gene>
    <name evidence="4" type="ORF">SNE40_013329</name>
</gene>
<dbReference type="PANTHER" id="PTHR19845">
    <property type="entry name" value="KATANIN P80 SUBUNIT"/>
    <property type="match status" value="1"/>
</dbReference>
<evidence type="ECO:0000256" key="1">
    <source>
        <dbReference type="ARBA" id="ARBA00022574"/>
    </source>
</evidence>
<dbReference type="PRINTS" id="PR00320">
    <property type="entry name" value="GPROTEINBRPT"/>
</dbReference>
<evidence type="ECO:0000256" key="2">
    <source>
        <dbReference type="ARBA" id="ARBA00022737"/>
    </source>
</evidence>
<dbReference type="InterPro" id="IPR019775">
    <property type="entry name" value="WD40_repeat_CS"/>
</dbReference>
<dbReference type="PROSITE" id="PS00678">
    <property type="entry name" value="WD_REPEATS_1"/>
    <property type="match status" value="1"/>
</dbReference>
<dbReference type="AlphaFoldDB" id="A0AAN8JN12"/>
<evidence type="ECO:0000313" key="5">
    <source>
        <dbReference type="Proteomes" id="UP001347796"/>
    </source>
</evidence>
<dbReference type="Gene3D" id="2.130.10.10">
    <property type="entry name" value="YVTN repeat-like/Quinoprotein amine dehydrogenase"/>
    <property type="match status" value="1"/>
</dbReference>
<proteinExistence type="predicted"/>
<dbReference type="PROSITE" id="PS50082">
    <property type="entry name" value="WD_REPEATS_2"/>
    <property type="match status" value="3"/>
</dbReference>